<organism evidence="1">
    <name type="scientific">Candidatus Kentrum sp. TC</name>
    <dbReference type="NCBI Taxonomy" id="2126339"/>
    <lineage>
        <taxon>Bacteria</taxon>
        <taxon>Pseudomonadati</taxon>
        <taxon>Pseudomonadota</taxon>
        <taxon>Gammaproteobacteria</taxon>
        <taxon>Candidatus Kentrum</taxon>
    </lineage>
</organism>
<dbReference type="EMBL" id="CAADFS010000186">
    <property type="protein sequence ID" value="VFK52515.1"/>
    <property type="molecule type" value="Genomic_DNA"/>
</dbReference>
<name>A0A450ZFC8_9GAMM</name>
<protein>
    <submittedName>
        <fullName evidence="1">Uncharacterized protein</fullName>
    </submittedName>
</protein>
<accession>A0A450ZFC8</accession>
<sequence length="85" mass="9190">MFSPLPREFTLVLAARTSRLCLERIVAARGWAHGITPVRFAAGQAVDFIGFIPTTPISPGQLGIDSDGRKLSVRFIALRIVPTGN</sequence>
<evidence type="ECO:0000313" key="1">
    <source>
        <dbReference type="EMBL" id="VFK52515.1"/>
    </source>
</evidence>
<proteinExistence type="predicted"/>
<reference evidence="1" key="1">
    <citation type="submission" date="2019-02" db="EMBL/GenBank/DDBJ databases">
        <authorList>
            <person name="Gruber-Vodicka R. H."/>
            <person name="Seah K. B. B."/>
        </authorList>
    </citation>
    <scope>NUCLEOTIDE SEQUENCE</scope>
    <source>
        <strain evidence="1">BECK_BZ123</strain>
    </source>
</reference>
<gene>
    <name evidence="1" type="ORF">BECKTC1821D_GA0114238_11864</name>
</gene>
<dbReference type="AlphaFoldDB" id="A0A450ZFC8"/>